<feature type="compositionally biased region" description="Basic and acidic residues" evidence="1">
    <location>
        <begin position="84"/>
        <end position="94"/>
    </location>
</feature>
<name>A0A2K1JHJ5_PHYPA</name>
<evidence type="ECO:0000313" key="2">
    <source>
        <dbReference type="EMBL" id="PNR41033.1"/>
    </source>
</evidence>
<feature type="region of interest" description="Disordered" evidence="1">
    <location>
        <begin position="73"/>
        <end position="242"/>
    </location>
</feature>
<dbReference type="EnsemblPlants" id="Pp3c14_12710V3.2">
    <property type="protein sequence ID" value="PAC:32960069.CDS.1"/>
    <property type="gene ID" value="Pp3c14_12710"/>
</dbReference>
<dbReference type="AlphaFoldDB" id="A0A2K1JHJ5"/>
<protein>
    <submittedName>
        <fullName evidence="2 3">Uncharacterized protein</fullName>
    </submittedName>
</protein>
<evidence type="ECO:0000256" key="1">
    <source>
        <dbReference type="SAM" id="MobiDB-lite"/>
    </source>
</evidence>
<organism evidence="2">
    <name type="scientific">Physcomitrium patens</name>
    <name type="common">Spreading-leaved earth moss</name>
    <name type="synonym">Physcomitrella patens</name>
    <dbReference type="NCBI Taxonomy" id="3218"/>
    <lineage>
        <taxon>Eukaryota</taxon>
        <taxon>Viridiplantae</taxon>
        <taxon>Streptophyta</taxon>
        <taxon>Embryophyta</taxon>
        <taxon>Bryophyta</taxon>
        <taxon>Bryophytina</taxon>
        <taxon>Bryopsida</taxon>
        <taxon>Funariidae</taxon>
        <taxon>Funariales</taxon>
        <taxon>Funariaceae</taxon>
        <taxon>Physcomitrium</taxon>
    </lineage>
</organism>
<dbReference type="InParanoid" id="A0A2K1JHJ5"/>
<evidence type="ECO:0000313" key="4">
    <source>
        <dbReference type="Proteomes" id="UP000006727"/>
    </source>
</evidence>
<dbReference type="Proteomes" id="UP000006727">
    <property type="component" value="Chromosome 14"/>
</dbReference>
<feature type="compositionally biased region" description="Low complexity" evidence="1">
    <location>
        <begin position="202"/>
        <end position="221"/>
    </location>
</feature>
<dbReference type="EnsemblPlants" id="Pp3c14_12710V3.1">
    <property type="protein sequence ID" value="PAC:32960068.CDS.1"/>
    <property type="gene ID" value="Pp3c14_12710"/>
</dbReference>
<dbReference type="EMBL" id="ABEU02000014">
    <property type="protein sequence ID" value="PNR41033.1"/>
    <property type="molecule type" value="Genomic_DNA"/>
</dbReference>
<dbReference type="PANTHER" id="PTHR35103">
    <property type="entry name" value="OS06G0115700 PROTEIN"/>
    <property type="match status" value="1"/>
</dbReference>
<dbReference type="Gramene" id="Pp3c14_12710V3.1">
    <property type="protein sequence ID" value="PAC:32960068.CDS.1"/>
    <property type="gene ID" value="Pp3c14_12710"/>
</dbReference>
<dbReference type="PaxDb" id="3218-PP1S36_172V6.1"/>
<reference evidence="3" key="3">
    <citation type="submission" date="2020-12" db="UniProtKB">
        <authorList>
            <consortium name="EnsemblPlants"/>
        </authorList>
    </citation>
    <scope>IDENTIFICATION</scope>
</reference>
<accession>A0A2K1JHJ5</accession>
<reference evidence="2 4" key="1">
    <citation type="journal article" date="2008" name="Science">
        <title>The Physcomitrella genome reveals evolutionary insights into the conquest of land by plants.</title>
        <authorList>
            <person name="Rensing S."/>
            <person name="Lang D."/>
            <person name="Zimmer A."/>
            <person name="Terry A."/>
            <person name="Salamov A."/>
            <person name="Shapiro H."/>
            <person name="Nishiyama T."/>
            <person name="Perroud P.-F."/>
            <person name="Lindquist E."/>
            <person name="Kamisugi Y."/>
            <person name="Tanahashi T."/>
            <person name="Sakakibara K."/>
            <person name="Fujita T."/>
            <person name="Oishi K."/>
            <person name="Shin-I T."/>
            <person name="Kuroki Y."/>
            <person name="Toyoda A."/>
            <person name="Suzuki Y."/>
            <person name="Hashimoto A."/>
            <person name="Yamaguchi K."/>
            <person name="Sugano A."/>
            <person name="Kohara Y."/>
            <person name="Fujiyama A."/>
            <person name="Anterola A."/>
            <person name="Aoki S."/>
            <person name="Ashton N."/>
            <person name="Barbazuk W.B."/>
            <person name="Barker E."/>
            <person name="Bennetzen J."/>
            <person name="Bezanilla M."/>
            <person name="Blankenship R."/>
            <person name="Cho S.H."/>
            <person name="Dutcher S."/>
            <person name="Estelle M."/>
            <person name="Fawcett J.A."/>
            <person name="Gundlach H."/>
            <person name="Hanada K."/>
            <person name="Heyl A."/>
            <person name="Hicks K.A."/>
            <person name="Hugh J."/>
            <person name="Lohr M."/>
            <person name="Mayer K."/>
            <person name="Melkozernov A."/>
            <person name="Murata T."/>
            <person name="Nelson D."/>
            <person name="Pils B."/>
            <person name="Prigge M."/>
            <person name="Reiss B."/>
            <person name="Renner T."/>
            <person name="Rombauts S."/>
            <person name="Rushton P."/>
            <person name="Sanderfoot A."/>
            <person name="Schween G."/>
            <person name="Shiu S.-H."/>
            <person name="Stueber K."/>
            <person name="Theodoulou F.L."/>
            <person name="Tu H."/>
            <person name="Van de Peer Y."/>
            <person name="Verrier P.J."/>
            <person name="Waters E."/>
            <person name="Wood A."/>
            <person name="Yang L."/>
            <person name="Cove D."/>
            <person name="Cuming A."/>
            <person name="Hasebe M."/>
            <person name="Lucas S."/>
            <person name="Mishler D.B."/>
            <person name="Reski R."/>
            <person name="Grigoriev I."/>
            <person name="Quatrano R.S."/>
            <person name="Boore J.L."/>
        </authorList>
    </citation>
    <scope>NUCLEOTIDE SEQUENCE [LARGE SCALE GENOMIC DNA]</scope>
    <source>
        <strain evidence="3 4">cv. Gransden 2004</strain>
    </source>
</reference>
<reference evidence="2 4" key="2">
    <citation type="journal article" date="2018" name="Plant J.">
        <title>The Physcomitrella patens chromosome-scale assembly reveals moss genome structure and evolution.</title>
        <authorList>
            <person name="Lang D."/>
            <person name="Ullrich K.K."/>
            <person name="Murat F."/>
            <person name="Fuchs J."/>
            <person name="Jenkins J."/>
            <person name="Haas F.B."/>
            <person name="Piednoel M."/>
            <person name="Gundlach H."/>
            <person name="Van Bel M."/>
            <person name="Meyberg R."/>
            <person name="Vives C."/>
            <person name="Morata J."/>
            <person name="Symeonidi A."/>
            <person name="Hiss M."/>
            <person name="Muchero W."/>
            <person name="Kamisugi Y."/>
            <person name="Saleh O."/>
            <person name="Blanc G."/>
            <person name="Decker E.L."/>
            <person name="van Gessel N."/>
            <person name="Grimwood J."/>
            <person name="Hayes R.D."/>
            <person name="Graham S.W."/>
            <person name="Gunter L.E."/>
            <person name="McDaniel S.F."/>
            <person name="Hoernstein S.N.W."/>
            <person name="Larsson A."/>
            <person name="Li F.W."/>
            <person name="Perroud P.F."/>
            <person name="Phillips J."/>
            <person name="Ranjan P."/>
            <person name="Rokshar D.S."/>
            <person name="Rothfels C.J."/>
            <person name="Schneider L."/>
            <person name="Shu S."/>
            <person name="Stevenson D.W."/>
            <person name="Thummler F."/>
            <person name="Tillich M."/>
            <person name="Villarreal Aguilar J.C."/>
            <person name="Widiez T."/>
            <person name="Wong G.K."/>
            <person name="Wymore A."/>
            <person name="Zhang Y."/>
            <person name="Zimmer A.D."/>
            <person name="Quatrano R.S."/>
            <person name="Mayer K.F.X."/>
            <person name="Goodstein D."/>
            <person name="Casacuberta J.M."/>
            <person name="Vandepoele K."/>
            <person name="Reski R."/>
            <person name="Cuming A.C."/>
            <person name="Tuskan G.A."/>
            <person name="Maumus F."/>
            <person name="Salse J."/>
            <person name="Schmutz J."/>
            <person name="Rensing S.A."/>
        </authorList>
    </citation>
    <scope>NUCLEOTIDE SEQUENCE [LARGE SCALE GENOMIC DNA]</scope>
    <source>
        <strain evidence="3 4">cv. Gransden 2004</strain>
    </source>
</reference>
<proteinExistence type="predicted"/>
<feature type="compositionally biased region" description="Polar residues" evidence="1">
    <location>
        <begin position="188"/>
        <end position="201"/>
    </location>
</feature>
<dbReference type="Gramene" id="Pp3c14_12710V3.2">
    <property type="protein sequence ID" value="PAC:32960069.CDS.1"/>
    <property type="gene ID" value="Pp3c14_12710"/>
</dbReference>
<gene>
    <name evidence="2" type="ORF">PHYPA_018436</name>
</gene>
<keyword evidence="4" id="KW-1185">Reference proteome</keyword>
<sequence length="242" mass="26945">MVGLNPGKFYGRLLPRPRVYCDAKFSDARVDPPESVNAALLEWESGANWKMGGTSAKRNRMSGKIEGRMTKLRAMEESEDEESLPLKEVNEKKPLSFGKKSASSASSLERPVTPIERVLASPQTKRKKIEPLRSISSEPENDEEKVEPLVKSIVRKSRKDKDIESNVEDDDVLESFPQNMGVKDATLTGITRRSGRLNSSPRTSQSRRNSASRNSRGSVSSPVTRKRKLNDKDSICESNAPI</sequence>
<dbReference type="PANTHER" id="PTHR35103:SF1">
    <property type="entry name" value="OS06G0115700 PROTEIN"/>
    <property type="match status" value="1"/>
</dbReference>
<evidence type="ECO:0000313" key="3">
    <source>
        <dbReference type="EnsemblPlants" id="PAC:32960068.CDS.1"/>
    </source>
</evidence>